<organism evidence="1">
    <name type="scientific">Arundo donax</name>
    <name type="common">Giant reed</name>
    <name type="synonym">Donax arundinaceus</name>
    <dbReference type="NCBI Taxonomy" id="35708"/>
    <lineage>
        <taxon>Eukaryota</taxon>
        <taxon>Viridiplantae</taxon>
        <taxon>Streptophyta</taxon>
        <taxon>Embryophyta</taxon>
        <taxon>Tracheophyta</taxon>
        <taxon>Spermatophyta</taxon>
        <taxon>Magnoliopsida</taxon>
        <taxon>Liliopsida</taxon>
        <taxon>Poales</taxon>
        <taxon>Poaceae</taxon>
        <taxon>PACMAD clade</taxon>
        <taxon>Arundinoideae</taxon>
        <taxon>Arundineae</taxon>
        <taxon>Arundo</taxon>
    </lineage>
</organism>
<proteinExistence type="predicted"/>
<evidence type="ECO:0000313" key="1">
    <source>
        <dbReference type="EMBL" id="JAE32090.1"/>
    </source>
</evidence>
<dbReference type="EMBL" id="GBRH01165806">
    <property type="protein sequence ID" value="JAE32090.1"/>
    <property type="molecule type" value="Transcribed_RNA"/>
</dbReference>
<name>A0A0A9H4I6_ARUDO</name>
<sequence length="63" mass="7298">MLSIDAKHFGTSWVHKTAHAKTPHYHKQQYDGESKDCLHQPSSKANAICFRHFSHKTCTRYKA</sequence>
<reference evidence="1" key="2">
    <citation type="journal article" date="2015" name="Data Brief">
        <title>Shoot transcriptome of the giant reed, Arundo donax.</title>
        <authorList>
            <person name="Barrero R.A."/>
            <person name="Guerrero F.D."/>
            <person name="Moolhuijzen P."/>
            <person name="Goolsby J.A."/>
            <person name="Tidwell J."/>
            <person name="Bellgard S.E."/>
            <person name="Bellgard M.I."/>
        </authorList>
    </citation>
    <scope>NUCLEOTIDE SEQUENCE</scope>
    <source>
        <tissue evidence="1">Shoot tissue taken approximately 20 cm above the soil surface</tissue>
    </source>
</reference>
<protein>
    <submittedName>
        <fullName evidence="1">Uncharacterized protein</fullName>
    </submittedName>
</protein>
<accession>A0A0A9H4I6</accession>
<dbReference type="AlphaFoldDB" id="A0A0A9H4I6"/>
<reference evidence="1" key="1">
    <citation type="submission" date="2014-09" db="EMBL/GenBank/DDBJ databases">
        <authorList>
            <person name="Magalhaes I.L.F."/>
            <person name="Oliveira U."/>
            <person name="Santos F.R."/>
            <person name="Vidigal T.H.D.A."/>
            <person name="Brescovit A.D."/>
            <person name="Santos A.J."/>
        </authorList>
    </citation>
    <scope>NUCLEOTIDE SEQUENCE</scope>
    <source>
        <tissue evidence="1">Shoot tissue taken approximately 20 cm above the soil surface</tissue>
    </source>
</reference>